<evidence type="ECO:0000256" key="1">
    <source>
        <dbReference type="SAM" id="Phobius"/>
    </source>
</evidence>
<dbReference type="InterPro" id="IPR021840">
    <property type="entry name" value="DUF3433"/>
</dbReference>
<feature type="transmembrane region" description="Helical" evidence="1">
    <location>
        <begin position="901"/>
        <end position="921"/>
    </location>
</feature>
<dbReference type="EMBL" id="NKCK01000004">
    <property type="protein sequence ID" value="RSM15357.1"/>
    <property type="molecule type" value="Genomic_DNA"/>
</dbReference>
<accession>A0A428UM20</accession>
<name>A0A428UM20_9HYPO</name>
<feature type="transmembrane region" description="Helical" evidence="1">
    <location>
        <begin position="172"/>
        <end position="189"/>
    </location>
</feature>
<keyword evidence="1" id="KW-0812">Transmembrane</keyword>
<gene>
    <name evidence="2" type="ORF">CEP52_000899</name>
</gene>
<evidence type="ECO:0000313" key="3">
    <source>
        <dbReference type="Proteomes" id="UP000287144"/>
    </source>
</evidence>
<keyword evidence="3" id="KW-1185">Reference proteome</keyword>
<evidence type="ECO:0000313" key="2">
    <source>
        <dbReference type="EMBL" id="RSM15357.1"/>
    </source>
</evidence>
<protein>
    <submittedName>
        <fullName evidence="2">Uncharacterized protein</fullName>
    </submittedName>
</protein>
<feature type="transmembrane region" description="Helical" evidence="1">
    <location>
        <begin position="103"/>
        <end position="126"/>
    </location>
</feature>
<dbReference type="PANTHER" id="PTHR37544">
    <property type="entry name" value="SPRAY-RELATED"/>
    <property type="match status" value="1"/>
</dbReference>
<dbReference type="Pfam" id="PF11915">
    <property type="entry name" value="DUF3433"/>
    <property type="match status" value="1"/>
</dbReference>
<organism evidence="2 3">
    <name type="scientific">Fusarium oligoseptatum</name>
    <dbReference type="NCBI Taxonomy" id="2604345"/>
    <lineage>
        <taxon>Eukaryota</taxon>
        <taxon>Fungi</taxon>
        <taxon>Dikarya</taxon>
        <taxon>Ascomycota</taxon>
        <taxon>Pezizomycotina</taxon>
        <taxon>Sordariomycetes</taxon>
        <taxon>Hypocreomycetidae</taxon>
        <taxon>Hypocreales</taxon>
        <taxon>Nectriaceae</taxon>
        <taxon>Fusarium</taxon>
        <taxon>Fusarium solani species complex</taxon>
    </lineage>
</organism>
<reference evidence="2 3" key="1">
    <citation type="submission" date="2017-06" db="EMBL/GenBank/DDBJ databases">
        <title>Comparative genomic analysis of Ambrosia Fusariam Clade fungi.</title>
        <authorList>
            <person name="Stajich J.E."/>
            <person name="Carrillo J."/>
            <person name="Kijimoto T."/>
            <person name="Eskalen A."/>
            <person name="O'Donnell K."/>
            <person name="Kasson M."/>
        </authorList>
    </citation>
    <scope>NUCLEOTIDE SEQUENCE [LARGE SCALE GENOMIC DNA]</scope>
    <source>
        <strain evidence="2 3">NRRL62579</strain>
    </source>
</reference>
<sequence length="999" mass="110472">MASWEAAALKLQSHIAVTSDPNSLDKDKCLPPLPLQQKSTVTTTIEAEEPTKGWKPISLSTPILSAVIALTLLLAAAVETIAQRSAAQGGLALSSTLDDLPGYAKFSYLYVPTIIAVLYSMVWSWIDLDVKRMQPWFELSKPKGATAENSLFLDYQYEFVALVPFRAAKAKHWPVFFAGTAMVIVFWALTPLQSAMLGTDIVKQTVSATLGIRSQLLPIQQQEAHLDPEFLNNGYAVGWLGQPFPPFTTSKYAILPFYTTNDTTSTSIDSNITAVSTKLSTELNCWPAEIQQDGPDAKASFFFLNGQGCNTSVSFGVTSRSRMYYIGYYSSPYSDFFLANKECPKTSNSTHQFLAIWSQTVEVPGQDSPDFNITALFCQPQYYKQQVFTRVKSSNLQPDGKFEQSMSPRQILSEKEFNSTAFEFLLANGMAYKPVVKDAPFNNVLEQHTRLNYTGFTLPVSNMVGFALAGKNLSSDAYADPELLSQVYNDAHQYLFTLAVNKLLVNETDMSNRTASTEYFLSGVVLVFLRAAKSKHFILVLVCAMALLANVLAVGLGSLFNEAPAMAEYPTALIPEFAPKFDNGSVYAFPMTLSENVITTGRYQDPFYVAMANISSGTTLPPWVSKDYFFQRHEIKSTERSSPGDVYSLLARGFGARGNCVPVSASKLPIPKGGSLNQNGRYLNVTESQCGDYIDYASRELRYANNNRSSGASAIEYCGTMGSTSGPVPCGRTLLLGWGRMASAENENSTIEASFMTCRPIFETAMFNLTVNAEGHVLAYEKMSKLEAALDYADSELHSDLIFQSANHIWNQLDFQWHNDTTARDWMSYLAMVTMGNRSILDPQKPVPEPENLVAVVDDIYRRVFAILLSLNEQLFDHTSNEKPLTGVRRTTETRIFMEDASFIMTMTVLAMNTLVALLFYSKAVPFVLPRMPTTIGSVLAYLAPSRLAGPAYTAAPGNSARTFSFGRYIGRDGHVHIGIDMDPHVVPVHPESLREWMK</sequence>
<feature type="transmembrane region" description="Helical" evidence="1">
    <location>
        <begin position="537"/>
        <end position="560"/>
    </location>
</feature>
<keyword evidence="1" id="KW-0472">Membrane</keyword>
<keyword evidence="1" id="KW-1133">Transmembrane helix</keyword>
<feature type="transmembrane region" description="Helical" evidence="1">
    <location>
        <begin position="63"/>
        <end position="82"/>
    </location>
</feature>
<comment type="caution">
    <text evidence="2">The sequence shown here is derived from an EMBL/GenBank/DDBJ whole genome shotgun (WGS) entry which is preliminary data.</text>
</comment>
<dbReference type="STRING" id="1325735.A0A428UM20"/>
<dbReference type="Proteomes" id="UP000287144">
    <property type="component" value="Unassembled WGS sequence"/>
</dbReference>
<dbReference type="PANTHER" id="PTHR37544:SF3">
    <property type="entry name" value="SPRAY"/>
    <property type="match status" value="1"/>
</dbReference>
<dbReference type="AlphaFoldDB" id="A0A428UM20"/>
<proteinExistence type="predicted"/>